<dbReference type="KEGG" id="nyu:D7D52_31815"/>
<organism evidence="1 2">
    <name type="scientific">Nocardia yunnanensis</name>
    <dbReference type="NCBI Taxonomy" id="2382165"/>
    <lineage>
        <taxon>Bacteria</taxon>
        <taxon>Bacillati</taxon>
        <taxon>Actinomycetota</taxon>
        <taxon>Actinomycetes</taxon>
        <taxon>Mycobacteriales</taxon>
        <taxon>Nocardiaceae</taxon>
        <taxon>Nocardia</taxon>
    </lineage>
</organism>
<protein>
    <submittedName>
        <fullName evidence="1">Uncharacterized protein</fullName>
    </submittedName>
</protein>
<dbReference type="EMBL" id="CP032568">
    <property type="protein sequence ID" value="AYF77641.1"/>
    <property type="molecule type" value="Genomic_DNA"/>
</dbReference>
<evidence type="ECO:0000313" key="2">
    <source>
        <dbReference type="Proteomes" id="UP000267164"/>
    </source>
</evidence>
<sequence length="232" mass="26469">MYYQVSEISEDCRLIEECLGVDVEEEFGGLTERQWNDRTRIFYRVDGKDEAVQDVRRMFLTRSIENGAVSFLSGFRHRVVAIVPEISGSMKETRVMRTDDSGDIECIHGYNSMDALTQYATWVHALALEFGSGDEHSFGPISRECTDAGIDPGIVQAYLVREASDVLLVNARHQLKMRLGGWKMSSGENANMSELARSLHADRPNLLKLVRESEKYMEKELGRMKEKYPDLF</sequence>
<name>A0A386ZJC3_9NOCA</name>
<dbReference type="OrthoDB" id="5143259at2"/>
<accession>A0A386ZJC3</accession>
<gene>
    <name evidence="1" type="ORF">D7D52_31815</name>
</gene>
<dbReference type="Proteomes" id="UP000267164">
    <property type="component" value="Chromosome"/>
</dbReference>
<evidence type="ECO:0000313" key="1">
    <source>
        <dbReference type="EMBL" id="AYF77641.1"/>
    </source>
</evidence>
<dbReference type="AlphaFoldDB" id="A0A386ZJC3"/>
<keyword evidence="2" id="KW-1185">Reference proteome</keyword>
<reference evidence="1 2" key="1">
    <citation type="submission" date="2018-09" db="EMBL/GenBank/DDBJ databases">
        <title>Nocardia yunnanensis sp. nov., an actinomycete isolated from a soil sample.</title>
        <authorList>
            <person name="Zhang J."/>
        </authorList>
    </citation>
    <scope>NUCLEOTIDE SEQUENCE [LARGE SCALE GENOMIC DNA]</scope>
    <source>
        <strain evidence="1 2">CFHS0054</strain>
    </source>
</reference>
<proteinExistence type="predicted"/>